<reference evidence="1" key="1">
    <citation type="submission" date="2023-06" db="EMBL/GenBank/DDBJ databases">
        <authorList>
            <consortium name="Lawrence Berkeley National Laboratory"/>
            <person name="Ahrendt S."/>
            <person name="Sahu N."/>
            <person name="Indic B."/>
            <person name="Wong-Bajracharya J."/>
            <person name="Merenyi Z."/>
            <person name="Ke H.-M."/>
            <person name="Monk M."/>
            <person name="Kocsube S."/>
            <person name="Drula E."/>
            <person name="Lipzen A."/>
            <person name="Balint B."/>
            <person name="Henrissat B."/>
            <person name="Andreopoulos B."/>
            <person name="Martin F.M."/>
            <person name="Harder C.B."/>
            <person name="Rigling D."/>
            <person name="Ford K.L."/>
            <person name="Foster G.D."/>
            <person name="Pangilinan J."/>
            <person name="Papanicolaou A."/>
            <person name="Barry K."/>
            <person name="LaButti K."/>
            <person name="Viragh M."/>
            <person name="Koriabine M."/>
            <person name="Yan M."/>
            <person name="Riley R."/>
            <person name="Champramary S."/>
            <person name="Plett K.L."/>
            <person name="Tsai I.J."/>
            <person name="Slot J."/>
            <person name="Sipos G."/>
            <person name="Plett J."/>
            <person name="Nagy L.G."/>
            <person name="Grigoriev I.V."/>
        </authorList>
    </citation>
    <scope>NUCLEOTIDE SEQUENCE</scope>
    <source>
        <strain evidence="1">FPL87.14</strain>
    </source>
</reference>
<evidence type="ECO:0000313" key="2">
    <source>
        <dbReference type="Proteomes" id="UP001175226"/>
    </source>
</evidence>
<protein>
    <recommendedName>
        <fullName evidence="3">Heterokaryon incompatibility domain-containing protein</fullName>
    </recommendedName>
</protein>
<dbReference type="AlphaFoldDB" id="A0AA39N468"/>
<accession>A0AA39N468</accession>
<dbReference type="Proteomes" id="UP001175226">
    <property type="component" value="Unassembled WGS sequence"/>
</dbReference>
<sequence>MHLYSARFDWQSVKLKTKVAVCKCQWMSHKLLHKLLGANRKSDSGRTDEPELPELTISSRTEIGQTEESIKVPNQRAYIGRKPVISSSLADIPCSSLGIQGLLDLLNTTLGTSYTLYTPSLSFVLKDCIAQNYDFGTAYGRLRSAWCNQRRRVIQMELWEREVYDIKRRRDALYGSWIVDTRMPPRRIWDLWSNRVVPRWNCRVDWVTFERPISHAWVDEVDRVKVWTPINGYEWPVPIPKGANLDLIRIEMLNLGLEYTWLDVLCLRQREGPREDLRVEEWKLDVPSIGAIYHGAHVVCYLSGLGRPLSLKEGDLESDRCWFRRAWTVQEVGGWRTIAGDTPDGPLHTEPIDKAGNYKDNILTQFHKQLKSAEIQPYDMYGALSLMQHRISTYPVDKVAGLAFSLFPRSIPAYYESQSLEDAWTALINSMDSSVRGLLFFTYPEPGTGCKKWRPSWEQVMTKSLPKDKNMPHSASFPLVLRDDGDRFKGPHIERGFVRGLAVGGVEGTDRCGELVVKDADGKAHTFNILASHQYPIPEDMYTLLGSYPVHDEVPTLRFNLLQYWVVGRRLPSKMFEKVSMFKMTDSNDIERLWKPDLSAWSCSIFA</sequence>
<proteinExistence type="predicted"/>
<comment type="caution">
    <text evidence="1">The sequence shown here is derived from an EMBL/GenBank/DDBJ whole genome shotgun (WGS) entry which is preliminary data.</text>
</comment>
<dbReference type="EMBL" id="JAUEPT010000001">
    <property type="protein sequence ID" value="KAK0456813.1"/>
    <property type="molecule type" value="Genomic_DNA"/>
</dbReference>
<gene>
    <name evidence="1" type="ORF">EV421DRAFT_2029262</name>
</gene>
<keyword evidence="2" id="KW-1185">Reference proteome</keyword>
<evidence type="ECO:0000313" key="1">
    <source>
        <dbReference type="EMBL" id="KAK0456813.1"/>
    </source>
</evidence>
<evidence type="ECO:0008006" key="3">
    <source>
        <dbReference type="Google" id="ProtNLM"/>
    </source>
</evidence>
<name>A0AA39N468_9AGAR</name>
<organism evidence="1 2">
    <name type="scientific">Armillaria borealis</name>
    <dbReference type="NCBI Taxonomy" id="47425"/>
    <lineage>
        <taxon>Eukaryota</taxon>
        <taxon>Fungi</taxon>
        <taxon>Dikarya</taxon>
        <taxon>Basidiomycota</taxon>
        <taxon>Agaricomycotina</taxon>
        <taxon>Agaricomycetes</taxon>
        <taxon>Agaricomycetidae</taxon>
        <taxon>Agaricales</taxon>
        <taxon>Marasmiineae</taxon>
        <taxon>Physalacriaceae</taxon>
        <taxon>Armillaria</taxon>
    </lineage>
</organism>